<gene>
    <name evidence="5" type="ORF">ACFO7U_10380</name>
</gene>
<evidence type="ECO:0000313" key="6">
    <source>
        <dbReference type="Proteomes" id="UP001595836"/>
    </source>
</evidence>
<proteinExistence type="predicted"/>
<dbReference type="EMBL" id="JBHSHP010000023">
    <property type="protein sequence ID" value="MFC4755186.1"/>
    <property type="molecule type" value="Genomic_DNA"/>
</dbReference>
<comment type="caution">
    <text evidence="5">The sequence shown here is derived from an EMBL/GenBank/DDBJ whole genome shotgun (WGS) entry which is preliminary data.</text>
</comment>
<evidence type="ECO:0000256" key="2">
    <source>
        <dbReference type="ARBA" id="ARBA00022801"/>
    </source>
</evidence>
<evidence type="ECO:0000256" key="3">
    <source>
        <dbReference type="ARBA" id="ARBA00048707"/>
    </source>
</evidence>
<protein>
    <recommendedName>
        <fullName evidence="1">peptidyl-tRNA hydrolase</fullName>
        <ecNumber evidence="1">3.1.1.29</ecNumber>
    </recommendedName>
</protein>
<dbReference type="InterPro" id="IPR002833">
    <property type="entry name" value="PTH2"/>
</dbReference>
<evidence type="ECO:0000313" key="5">
    <source>
        <dbReference type="EMBL" id="MFC4755186.1"/>
    </source>
</evidence>
<name>A0ABV9PQK8_9ACTN</name>
<organism evidence="5 6">
    <name type="scientific">Dietzia aurantiaca</name>
    <dbReference type="NCBI Taxonomy" id="983873"/>
    <lineage>
        <taxon>Bacteria</taxon>
        <taxon>Bacillati</taxon>
        <taxon>Actinomycetota</taxon>
        <taxon>Actinomycetes</taxon>
        <taxon>Mycobacteriales</taxon>
        <taxon>Dietziaceae</taxon>
        <taxon>Dietzia</taxon>
    </lineage>
</organism>
<keyword evidence="2 5" id="KW-0378">Hydrolase</keyword>
<dbReference type="InterPro" id="IPR023476">
    <property type="entry name" value="Pep_tRNA_hydro_II_dom_sf"/>
</dbReference>
<reference evidence="6" key="1">
    <citation type="journal article" date="2019" name="Int. J. Syst. Evol. Microbiol.">
        <title>The Global Catalogue of Microorganisms (GCM) 10K type strain sequencing project: providing services to taxonomists for standard genome sequencing and annotation.</title>
        <authorList>
            <consortium name="The Broad Institute Genomics Platform"/>
            <consortium name="The Broad Institute Genome Sequencing Center for Infectious Disease"/>
            <person name="Wu L."/>
            <person name="Ma J."/>
        </authorList>
    </citation>
    <scope>NUCLEOTIDE SEQUENCE [LARGE SCALE GENOMIC DNA]</scope>
    <source>
        <strain evidence="6">JCM 11882</strain>
    </source>
</reference>
<dbReference type="GO" id="GO:0004045">
    <property type="term" value="F:peptidyl-tRNA hydrolase activity"/>
    <property type="evidence" value="ECO:0007669"/>
    <property type="project" value="UniProtKB-EC"/>
</dbReference>
<dbReference type="RefSeq" id="WP_344989320.1">
    <property type="nucleotide sequence ID" value="NZ_BAABCD010000008.1"/>
</dbReference>
<dbReference type="EC" id="3.1.1.29" evidence="1"/>
<dbReference type="Pfam" id="PF01981">
    <property type="entry name" value="PTH2"/>
    <property type="match status" value="1"/>
</dbReference>
<keyword evidence="6" id="KW-1185">Reference proteome</keyword>
<evidence type="ECO:0000256" key="4">
    <source>
        <dbReference type="SAM" id="MobiDB-lite"/>
    </source>
</evidence>
<evidence type="ECO:0000256" key="1">
    <source>
        <dbReference type="ARBA" id="ARBA00013260"/>
    </source>
</evidence>
<dbReference type="SUPFAM" id="SSF102462">
    <property type="entry name" value="Peptidyl-tRNA hydrolase II"/>
    <property type="match status" value="1"/>
</dbReference>
<feature type="region of interest" description="Disordered" evidence="4">
    <location>
        <begin position="1"/>
        <end position="30"/>
    </location>
</feature>
<dbReference type="Proteomes" id="UP001595836">
    <property type="component" value="Unassembled WGS sequence"/>
</dbReference>
<sequence length="273" mass="28369">MTDGAAAGPAGMGGGPVSEDTGVIGGPGTGRDLDWCHDRLAAGSSGAEDPEDRSTVRSMPIVLHLPRADLPSRTPLLEAAARAVALVCVDARVAPGGPWHEPYSGWLDARMRKIARRARGAQWRAAQDVEGVTVEVDGCEARAFVPGPVDDIDPRLARLQIGGTELERDHPDAPPAGRPVIWIDEGLEMSVGKAAAQVGHGVMLLMAEMSRKRLGEWVGSGCPVAVREAGSARWQDLSAAVARSEPGVAAVVDAGYTEVAPGSLTVIATDARA</sequence>
<comment type="catalytic activity">
    <reaction evidence="3">
        <text>an N-acyl-L-alpha-aminoacyl-tRNA + H2O = an N-acyl-L-amino acid + a tRNA + H(+)</text>
        <dbReference type="Rhea" id="RHEA:54448"/>
        <dbReference type="Rhea" id="RHEA-COMP:10123"/>
        <dbReference type="Rhea" id="RHEA-COMP:13883"/>
        <dbReference type="ChEBI" id="CHEBI:15377"/>
        <dbReference type="ChEBI" id="CHEBI:15378"/>
        <dbReference type="ChEBI" id="CHEBI:59874"/>
        <dbReference type="ChEBI" id="CHEBI:78442"/>
        <dbReference type="ChEBI" id="CHEBI:138191"/>
        <dbReference type="EC" id="3.1.1.29"/>
    </reaction>
</comment>
<accession>A0ABV9PQK8</accession>
<dbReference type="Gene3D" id="3.40.1490.10">
    <property type="entry name" value="Bit1"/>
    <property type="match status" value="1"/>
</dbReference>